<name>A0AAW0CYY0_9AGAR</name>
<sequence length="280" mass="31786">MQAVFPPELEREIFEHTALVSPQSIPLLIRVARRVYIWVEPLLYRVIRIGEHKDAVAALYTLLERGKPADFFHQAVHHLTLETTHSIGKSTDLLRLCTGVRNFGCANLTLSFSILPIIAGMHQLRRFSGNLQTLFGNVESINFGVPALQSLTHLDMFDASWDAPTLIAALPQLQALTHLCLNTDYWDSRHDVLSACHSSLQLLLFQWSITFSSDGDSEYDDIKDDSGVQDARIVVGLYDEYFDEWEAEARGSSTRIWAEAEDFVAKKQRGEIEATRFWIH</sequence>
<reference evidence="1 2" key="1">
    <citation type="journal article" date="2024" name="J Genomics">
        <title>Draft genome sequencing and assembly of Favolaschia claudopus CIRM-BRFM 2984 isolated from oak limbs.</title>
        <authorList>
            <person name="Navarro D."/>
            <person name="Drula E."/>
            <person name="Chaduli D."/>
            <person name="Cazenave R."/>
            <person name="Ahrendt S."/>
            <person name="Wang J."/>
            <person name="Lipzen A."/>
            <person name="Daum C."/>
            <person name="Barry K."/>
            <person name="Grigoriev I.V."/>
            <person name="Favel A."/>
            <person name="Rosso M.N."/>
            <person name="Martin F."/>
        </authorList>
    </citation>
    <scope>NUCLEOTIDE SEQUENCE [LARGE SCALE GENOMIC DNA]</scope>
    <source>
        <strain evidence="1 2">CIRM-BRFM 2984</strain>
    </source>
</reference>
<accession>A0AAW0CYY0</accession>
<organism evidence="1 2">
    <name type="scientific">Favolaschia claudopus</name>
    <dbReference type="NCBI Taxonomy" id="2862362"/>
    <lineage>
        <taxon>Eukaryota</taxon>
        <taxon>Fungi</taxon>
        <taxon>Dikarya</taxon>
        <taxon>Basidiomycota</taxon>
        <taxon>Agaricomycotina</taxon>
        <taxon>Agaricomycetes</taxon>
        <taxon>Agaricomycetidae</taxon>
        <taxon>Agaricales</taxon>
        <taxon>Marasmiineae</taxon>
        <taxon>Mycenaceae</taxon>
        <taxon>Favolaschia</taxon>
    </lineage>
</organism>
<evidence type="ECO:0000313" key="2">
    <source>
        <dbReference type="Proteomes" id="UP001362999"/>
    </source>
</evidence>
<comment type="caution">
    <text evidence="1">The sequence shown here is derived from an EMBL/GenBank/DDBJ whole genome shotgun (WGS) entry which is preliminary data.</text>
</comment>
<dbReference type="AlphaFoldDB" id="A0AAW0CYY0"/>
<dbReference type="Proteomes" id="UP001362999">
    <property type="component" value="Unassembled WGS sequence"/>
</dbReference>
<evidence type="ECO:0000313" key="1">
    <source>
        <dbReference type="EMBL" id="KAK7045113.1"/>
    </source>
</evidence>
<dbReference type="InterPro" id="IPR032675">
    <property type="entry name" value="LRR_dom_sf"/>
</dbReference>
<gene>
    <name evidence="1" type="ORF">R3P38DRAFT_2882643</name>
</gene>
<dbReference type="EMBL" id="JAWWNJ010000011">
    <property type="protein sequence ID" value="KAK7045113.1"/>
    <property type="molecule type" value="Genomic_DNA"/>
</dbReference>
<proteinExistence type="predicted"/>
<dbReference type="Gene3D" id="3.80.10.10">
    <property type="entry name" value="Ribonuclease Inhibitor"/>
    <property type="match status" value="1"/>
</dbReference>
<protein>
    <submittedName>
        <fullName evidence="1">Tyrosinase central domain-containing protein</fullName>
    </submittedName>
</protein>
<keyword evidence="2" id="KW-1185">Reference proteome</keyword>